<evidence type="ECO:0000313" key="3">
    <source>
        <dbReference type="EMBL" id="SDF53976.1"/>
    </source>
</evidence>
<feature type="region of interest" description="Disordered" evidence="1">
    <location>
        <begin position="405"/>
        <end position="453"/>
    </location>
</feature>
<dbReference type="GO" id="GO:0005524">
    <property type="term" value="F:ATP binding"/>
    <property type="evidence" value="ECO:0007669"/>
    <property type="project" value="InterPro"/>
</dbReference>
<dbReference type="SMART" id="SM00220">
    <property type="entry name" value="S_TKc"/>
    <property type="match status" value="1"/>
</dbReference>
<dbReference type="PANTHER" id="PTHR34512">
    <property type="entry name" value="CELL SURFACE PROTEIN"/>
    <property type="match status" value="1"/>
</dbReference>
<evidence type="ECO:0000256" key="1">
    <source>
        <dbReference type="SAM" id="MobiDB-lite"/>
    </source>
</evidence>
<reference evidence="4" key="1">
    <citation type="submission" date="2016-10" db="EMBL/GenBank/DDBJ databases">
        <authorList>
            <person name="Varghese N."/>
            <person name="Submissions S."/>
        </authorList>
    </citation>
    <scope>NUCLEOTIDE SEQUENCE [LARGE SCALE GENOMIC DNA]</scope>
    <source>
        <strain evidence="4">IBRC-M 10760</strain>
    </source>
</reference>
<name>A0A1G7LX52_9EURY</name>
<evidence type="ECO:0000313" key="4">
    <source>
        <dbReference type="Proteomes" id="UP000199076"/>
    </source>
</evidence>
<dbReference type="InterPro" id="IPR000719">
    <property type="entry name" value="Prot_kinase_dom"/>
</dbReference>
<dbReference type="InterPro" id="IPR011047">
    <property type="entry name" value="Quinoprotein_ADH-like_sf"/>
</dbReference>
<sequence>SSPAVVDGTVYVGSRDGNVYALTEGGHLKSLYGFVVDRNLLIGGGAGLTGMTLAGLGAWRYSRGSAKTTTQITTDHGVDNWPCPGHDSTKTAAVPTAREPRTDPETAHRIQPEGSTVDTSPAIDGDHAFVTTNEGALLGVALESGDIELMTALDAENPTPPVVSDQLVVVGTDQGVQAYRQRDGEERWTRSVEGLTTVVADDAVFVGTDTGVQGHHLAGGSQKWQTDCEGQVTALAVADGAVYIAAGTSITALDAETGTQHWQIETRGHNPSLAIGDRLIITTRSVVAAHDPETGKEQWTKDEGGQPTAVALAHGHIYQTTDSDVRALDIRTGTENWRTSIDATTGPVVVGDTVYVGTESDLVALNAADGSYKFTHGLDGVLSRPIVVGNSVFCRTADGSLTVVTGKLGDEPQLHTRSSDPETDPSAAESTTETTDDVTATSSSDLENAEPDSVATRFARDCDSIESASVVDDTGPVHVYRGTLVDQISEEHTHLYALAPEHSEEESVSDFEKIAREWQGISKNTHVATVYDHGSDPRPWIAFDPGIGRLDEALTNLERPKRIDILVDLAEAVRTGSMYNLAHGGITPTTVFLAEDEQGSLIATLADWGLQRTVEKRIEDPPVTPYTAPEQLTGETAGTATDIYRLGAIIYRVLTDEPPFAYGADLRSAIADRDFERPTNVDSSLPTAVDELVATAMATDPDKRFDSPYELRRELVAIFD</sequence>
<keyword evidence="4" id="KW-1185">Reference proteome</keyword>
<evidence type="ECO:0000259" key="2">
    <source>
        <dbReference type="PROSITE" id="PS50011"/>
    </source>
</evidence>
<feature type="compositionally biased region" description="Basic and acidic residues" evidence="1">
    <location>
        <begin position="408"/>
        <end position="420"/>
    </location>
</feature>
<dbReference type="Gene3D" id="2.130.10.10">
    <property type="entry name" value="YVTN repeat-like/Quinoprotein amine dehydrogenase"/>
    <property type="match status" value="1"/>
</dbReference>
<dbReference type="InterPro" id="IPR015943">
    <property type="entry name" value="WD40/YVTN_repeat-like_dom_sf"/>
</dbReference>
<dbReference type="Pfam" id="PF13360">
    <property type="entry name" value="PQQ_2"/>
    <property type="match status" value="2"/>
</dbReference>
<gene>
    <name evidence="3" type="ORF">SAMN05216218_10755</name>
</gene>
<dbReference type="SUPFAM" id="SSF56112">
    <property type="entry name" value="Protein kinase-like (PK-like)"/>
    <property type="match status" value="1"/>
</dbReference>
<dbReference type="RefSeq" id="WP_175452843.1">
    <property type="nucleotide sequence ID" value="NZ_FNBK01000007.1"/>
</dbReference>
<dbReference type="Pfam" id="PF00069">
    <property type="entry name" value="Pkinase"/>
    <property type="match status" value="1"/>
</dbReference>
<dbReference type="SMART" id="SM00564">
    <property type="entry name" value="PQQ"/>
    <property type="match status" value="7"/>
</dbReference>
<dbReference type="InterPro" id="IPR018391">
    <property type="entry name" value="PQQ_b-propeller_rpt"/>
</dbReference>
<dbReference type="EMBL" id="FNBK01000007">
    <property type="protein sequence ID" value="SDF53976.1"/>
    <property type="molecule type" value="Genomic_DNA"/>
</dbReference>
<organism evidence="3 4">
    <name type="scientific">Halorientalis regularis</name>
    <dbReference type="NCBI Taxonomy" id="660518"/>
    <lineage>
        <taxon>Archaea</taxon>
        <taxon>Methanobacteriati</taxon>
        <taxon>Methanobacteriota</taxon>
        <taxon>Stenosarchaea group</taxon>
        <taxon>Halobacteria</taxon>
        <taxon>Halobacteriales</taxon>
        <taxon>Haloarculaceae</taxon>
        <taxon>Halorientalis</taxon>
    </lineage>
</organism>
<dbReference type="GO" id="GO:0004672">
    <property type="term" value="F:protein kinase activity"/>
    <property type="evidence" value="ECO:0007669"/>
    <property type="project" value="InterPro"/>
</dbReference>
<dbReference type="SUPFAM" id="SSF50998">
    <property type="entry name" value="Quinoprotein alcohol dehydrogenase-like"/>
    <property type="match status" value="1"/>
</dbReference>
<dbReference type="OrthoDB" id="41005at2157"/>
<protein>
    <submittedName>
        <fullName evidence="3">Outer membrane protein assembly factor BamB, contains PQQ-like beta-propeller repeat</fullName>
    </submittedName>
</protein>
<dbReference type="PANTHER" id="PTHR34512:SF30">
    <property type="entry name" value="OUTER MEMBRANE PROTEIN ASSEMBLY FACTOR BAMB"/>
    <property type="match status" value="1"/>
</dbReference>
<accession>A0A1G7LX52</accession>
<proteinExistence type="predicted"/>
<dbReference type="Proteomes" id="UP000199076">
    <property type="component" value="Unassembled WGS sequence"/>
</dbReference>
<dbReference type="InterPro" id="IPR002372">
    <property type="entry name" value="PQQ_rpt_dom"/>
</dbReference>
<dbReference type="STRING" id="660518.SAMN05216218_10755"/>
<dbReference type="AlphaFoldDB" id="A0A1G7LX52"/>
<dbReference type="Gene3D" id="2.40.128.630">
    <property type="match status" value="2"/>
</dbReference>
<feature type="non-terminal residue" evidence="3">
    <location>
        <position position="1"/>
    </location>
</feature>
<feature type="region of interest" description="Disordered" evidence="1">
    <location>
        <begin position="73"/>
        <end position="122"/>
    </location>
</feature>
<dbReference type="Gene3D" id="1.10.510.10">
    <property type="entry name" value="Transferase(Phosphotransferase) domain 1"/>
    <property type="match status" value="1"/>
</dbReference>
<feature type="compositionally biased region" description="Basic and acidic residues" evidence="1">
    <location>
        <begin position="98"/>
        <end position="111"/>
    </location>
</feature>
<feature type="compositionally biased region" description="Low complexity" evidence="1">
    <location>
        <begin position="424"/>
        <end position="445"/>
    </location>
</feature>
<dbReference type="PROSITE" id="PS50011">
    <property type="entry name" value="PROTEIN_KINASE_DOM"/>
    <property type="match status" value="1"/>
</dbReference>
<feature type="domain" description="Protein kinase" evidence="2">
    <location>
        <begin position="465"/>
        <end position="716"/>
    </location>
</feature>
<dbReference type="InterPro" id="IPR011009">
    <property type="entry name" value="Kinase-like_dom_sf"/>
</dbReference>